<gene>
    <name evidence="2" type="ORF">HPB52_022137</name>
</gene>
<dbReference type="PANTHER" id="PTHR47526:SF3">
    <property type="entry name" value="PHD-TYPE DOMAIN-CONTAINING PROTEIN"/>
    <property type="match status" value="1"/>
</dbReference>
<feature type="region of interest" description="Disordered" evidence="1">
    <location>
        <begin position="300"/>
        <end position="329"/>
    </location>
</feature>
<accession>A0A9D4TBS7</accession>
<dbReference type="Proteomes" id="UP000821837">
    <property type="component" value="Chromosome 1"/>
</dbReference>
<keyword evidence="3" id="KW-1185">Reference proteome</keyword>
<dbReference type="VEuPathDB" id="VectorBase:RSAN_039750"/>
<comment type="caution">
    <text evidence="2">The sequence shown here is derived from an EMBL/GenBank/DDBJ whole genome shotgun (WGS) entry which is preliminary data.</text>
</comment>
<dbReference type="EMBL" id="JABSTV010001245">
    <property type="protein sequence ID" value="KAH7984499.1"/>
    <property type="molecule type" value="Genomic_DNA"/>
</dbReference>
<evidence type="ECO:0000313" key="2">
    <source>
        <dbReference type="EMBL" id="KAH7984499.1"/>
    </source>
</evidence>
<dbReference type="PANTHER" id="PTHR47526">
    <property type="entry name" value="ATP-DEPENDENT DNA HELICASE"/>
    <property type="match status" value="1"/>
</dbReference>
<name>A0A9D4TBS7_RHISA</name>
<evidence type="ECO:0000256" key="1">
    <source>
        <dbReference type="SAM" id="MobiDB-lite"/>
    </source>
</evidence>
<sequence length="401" mass="44817">MGDARSARLSVHAEKLDADYKQRYADKVALCVDSLILTSKEAAFDIELVPKVELPDIKDYLEPLLKSHGDCAVVPSKVNHSQELTTQPLEPWLLVKKDGAVKTAHCTCMAGLGEARSCIGALFFYLEAAANFHDSQACTDKDKEWLPPHLNRVPFLPLSHIDFTSVATKKRRLYEHEAPPSKKKALVIEKRSQSEWTEFLDSVKEAGTQSAELAVTEGYTADCIPISVKYSSALLGQMARDKPPSWDAVVAECNVFAQAFVVKPKVTHAIFHHDHSVKHMIQAIRGLKILRLFETKEAASQPSKRVPLPPRPSDSDDDGADVSESSGDSLHEVFRKAADRCAKVKSEEAFRSNHLQSLFEKKVFFRHYLEKRCSDSELMKRHNMLGKLVAGKIADLMKQKK</sequence>
<protein>
    <submittedName>
        <fullName evidence="2">Uncharacterized protein</fullName>
    </submittedName>
</protein>
<reference evidence="2" key="2">
    <citation type="submission" date="2021-09" db="EMBL/GenBank/DDBJ databases">
        <authorList>
            <person name="Jia N."/>
            <person name="Wang J."/>
            <person name="Shi W."/>
            <person name="Du L."/>
            <person name="Sun Y."/>
            <person name="Zhan W."/>
            <person name="Jiang J."/>
            <person name="Wang Q."/>
            <person name="Zhang B."/>
            <person name="Ji P."/>
            <person name="Sakyi L.B."/>
            <person name="Cui X."/>
            <person name="Yuan T."/>
            <person name="Jiang B."/>
            <person name="Yang W."/>
            <person name="Lam T.T.-Y."/>
            <person name="Chang Q."/>
            <person name="Ding S."/>
            <person name="Wang X."/>
            <person name="Zhu J."/>
            <person name="Ruan X."/>
            <person name="Zhao L."/>
            <person name="Wei J."/>
            <person name="Que T."/>
            <person name="Du C."/>
            <person name="Cheng J."/>
            <person name="Dai P."/>
            <person name="Han X."/>
            <person name="Huang E."/>
            <person name="Gao Y."/>
            <person name="Liu J."/>
            <person name="Shao H."/>
            <person name="Ye R."/>
            <person name="Li L."/>
            <person name="Wei W."/>
            <person name="Wang X."/>
            <person name="Wang C."/>
            <person name="Huo Q."/>
            <person name="Li W."/>
            <person name="Guo W."/>
            <person name="Chen H."/>
            <person name="Chen S."/>
            <person name="Zhou L."/>
            <person name="Zhou L."/>
            <person name="Ni X."/>
            <person name="Tian J."/>
            <person name="Zhou Y."/>
            <person name="Sheng Y."/>
            <person name="Liu T."/>
            <person name="Pan Y."/>
            <person name="Xia L."/>
            <person name="Li J."/>
            <person name="Zhao F."/>
            <person name="Cao W."/>
        </authorList>
    </citation>
    <scope>NUCLEOTIDE SEQUENCE</scope>
    <source>
        <strain evidence="2">Rsan-2018</strain>
        <tissue evidence="2">Larvae</tissue>
    </source>
</reference>
<evidence type="ECO:0000313" key="3">
    <source>
        <dbReference type="Proteomes" id="UP000821837"/>
    </source>
</evidence>
<proteinExistence type="predicted"/>
<organism evidence="2 3">
    <name type="scientific">Rhipicephalus sanguineus</name>
    <name type="common">Brown dog tick</name>
    <name type="synonym">Ixodes sanguineus</name>
    <dbReference type="NCBI Taxonomy" id="34632"/>
    <lineage>
        <taxon>Eukaryota</taxon>
        <taxon>Metazoa</taxon>
        <taxon>Ecdysozoa</taxon>
        <taxon>Arthropoda</taxon>
        <taxon>Chelicerata</taxon>
        <taxon>Arachnida</taxon>
        <taxon>Acari</taxon>
        <taxon>Parasitiformes</taxon>
        <taxon>Ixodida</taxon>
        <taxon>Ixodoidea</taxon>
        <taxon>Ixodidae</taxon>
        <taxon>Rhipicephalinae</taxon>
        <taxon>Rhipicephalus</taxon>
        <taxon>Rhipicephalus</taxon>
    </lineage>
</organism>
<dbReference type="AlphaFoldDB" id="A0A9D4TBS7"/>
<reference evidence="2" key="1">
    <citation type="journal article" date="2020" name="Cell">
        <title>Large-Scale Comparative Analyses of Tick Genomes Elucidate Their Genetic Diversity and Vector Capacities.</title>
        <authorList>
            <consortium name="Tick Genome and Microbiome Consortium (TIGMIC)"/>
            <person name="Jia N."/>
            <person name="Wang J."/>
            <person name="Shi W."/>
            <person name="Du L."/>
            <person name="Sun Y."/>
            <person name="Zhan W."/>
            <person name="Jiang J.F."/>
            <person name="Wang Q."/>
            <person name="Zhang B."/>
            <person name="Ji P."/>
            <person name="Bell-Sakyi L."/>
            <person name="Cui X.M."/>
            <person name="Yuan T.T."/>
            <person name="Jiang B.G."/>
            <person name="Yang W.F."/>
            <person name="Lam T.T."/>
            <person name="Chang Q.C."/>
            <person name="Ding S.J."/>
            <person name="Wang X.J."/>
            <person name="Zhu J.G."/>
            <person name="Ruan X.D."/>
            <person name="Zhao L."/>
            <person name="Wei J.T."/>
            <person name="Ye R.Z."/>
            <person name="Que T.C."/>
            <person name="Du C.H."/>
            <person name="Zhou Y.H."/>
            <person name="Cheng J.X."/>
            <person name="Dai P.F."/>
            <person name="Guo W.B."/>
            <person name="Han X.H."/>
            <person name="Huang E.J."/>
            <person name="Li L.F."/>
            <person name="Wei W."/>
            <person name="Gao Y.C."/>
            <person name="Liu J.Z."/>
            <person name="Shao H.Z."/>
            <person name="Wang X."/>
            <person name="Wang C.C."/>
            <person name="Yang T.C."/>
            <person name="Huo Q.B."/>
            <person name="Li W."/>
            <person name="Chen H.Y."/>
            <person name="Chen S.E."/>
            <person name="Zhou L.G."/>
            <person name="Ni X.B."/>
            <person name="Tian J.H."/>
            <person name="Sheng Y."/>
            <person name="Liu T."/>
            <person name="Pan Y.S."/>
            <person name="Xia L.Y."/>
            <person name="Li J."/>
            <person name="Zhao F."/>
            <person name="Cao W.C."/>
        </authorList>
    </citation>
    <scope>NUCLEOTIDE SEQUENCE</scope>
    <source>
        <strain evidence="2">Rsan-2018</strain>
    </source>
</reference>